<reference evidence="3 4" key="1">
    <citation type="journal article" date="2019" name="Int. J. Syst. Evol. Microbiol.">
        <title>The Global Catalogue of Microorganisms (GCM) 10K type strain sequencing project: providing services to taxonomists for standard genome sequencing and annotation.</title>
        <authorList>
            <consortium name="The Broad Institute Genomics Platform"/>
            <consortium name="The Broad Institute Genome Sequencing Center for Infectious Disease"/>
            <person name="Wu L."/>
            <person name="Ma J."/>
        </authorList>
    </citation>
    <scope>NUCLEOTIDE SEQUENCE [LARGE SCALE GENOMIC DNA]</scope>
    <source>
        <strain evidence="3 4">JCM 13850</strain>
    </source>
</reference>
<sequence>MDPQTDDRTHPRDTGGHPRIPPEPFFRHAPQAADTAGQPLQSATRYLSAAVYLDRRLCDRVIAEFLDDEHRAVVPSFGFDLGPVILHAVRARRFRLVRDLAIIAVFVVAWMLVPAIAALYLLVTMLLHVPWRRLRWRWRLALGWFAALSLLPVVLFGLRDQQQGFEGYEEQDNTGFLDSLQTDHVLLTIMLLFLVMATVVFIHLAVVFHVMARDLGPGASGPGPRSYSERVRLVLDRVRSAQHGNVTLYSGANPFIGAGDVTAPWSRVWSIALELDRAASGPGAADGDGASPNGDAASPGPRRVDAVTMHDRIRTKILRMRDEAPPPRPGEPVPDRSPLPPNERITGLVSDVHIVGRGRCGQRPRPVDAVSGRWFQGHPLIDATAGVPFSVASAEAVEAMMRHPQGDLRCYQRITVAGHGQAIDAPDGRPVAPAEEKDVVLSAFVYLAVEGRMLYGQFVTTVLPPVREEYRIVDRLPDWDAVTLLFRTLTESWRTVLAGTLLAWPRMLTTCWTMARSLVAATSSGNPARKTSHDYGARISVRELFAEDGFATFVQETDVDKYMRLIERRVNEAILDYLSDECGIDVSAYRAQAGVILNQGVIMTGGTVHGQVASGHSVEQRQTRINP</sequence>
<evidence type="ECO:0000256" key="1">
    <source>
        <dbReference type="SAM" id="MobiDB-lite"/>
    </source>
</evidence>
<organism evidence="3 4">
    <name type="scientific">Actinomadura napierensis</name>
    <dbReference type="NCBI Taxonomy" id="267854"/>
    <lineage>
        <taxon>Bacteria</taxon>
        <taxon>Bacillati</taxon>
        <taxon>Actinomycetota</taxon>
        <taxon>Actinomycetes</taxon>
        <taxon>Streptosporangiales</taxon>
        <taxon>Thermomonosporaceae</taxon>
        <taxon>Actinomadura</taxon>
    </lineage>
</organism>
<gene>
    <name evidence="3" type="ORF">GCM10009727_64840</name>
</gene>
<feature type="transmembrane region" description="Helical" evidence="2">
    <location>
        <begin position="100"/>
        <end position="126"/>
    </location>
</feature>
<feature type="compositionally biased region" description="Low complexity" evidence="1">
    <location>
        <begin position="280"/>
        <end position="298"/>
    </location>
</feature>
<protein>
    <recommendedName>
        <fullName evidence="5">LigA protein</fullName>
    </recommendedName>
</protein>
<proteinExistence type="predicted"/>
<feature type="region of interest" description="Disordered" evidence="1">
    <location>
        <begin position="1"/>
        <end position="24"/>
    </location>
</feature>
<keyword evidence="2" id="KW-1133">Transmembrane helix</keyword>
<keyword evidence="2" id="KW-0472">Membrane</keyword>
<feature type="compositionally biased region" description="Basic and acidic residues" evidence="1">
    <location>
        <begin position="1"/>
        <end position="16"/>
    </location>
</feature>
<feature type="transmembrane region" description="Helical" evidence="2">
    <location>
        <begin position="138"/>
        <end position="158"/>
    </location>
</feature>
<comment type="caution">
    <text evidence="3">The sequence shown here is derived from an EMBL/GenBank/DDBJ whole genome shotgun (WGS) entry which is preliminary data.</text>
</comment>
<dbReference type="Proteomes" id="UP001501020">
    <property type="component" value="Unassembled WGS sequence"/>
</dbReference>
<name>A0ABN3A8L6_9ACTN</name>
<keyword evidence="2" id="KW-0812">Transmembrane</keyword>
<dbReference type="EMBL" id="BAAAMR010000071">
    <property type="protein sequence ID" value="GAA2156270.1"/>
    <property type="molecule type" value="Genomic_DNA"/>
</dbReference>
<keyword evidence="4" id="KW-1185">Reference proteome</keyword>
<accession>A0ABN3A8L6</accession>
<feature type="compositionally biased region" description="Pro residues" evidence="1">
    <location>
        <begin position="326"/>
        <end position="341"/>
    </location>
</feature>
<evidence type="ECO:0000256" key="2">
    <source>
        <dbReference type="SAM" id="Phobius"/>
    </source>
</evidence>
<dbReference type="RefSeq" id="WP_344275920.1">
    <property type="nucleotide sequence ID" value="NZ_BAAAMR010000071.1"/>
</dbReference>
<evidence type="ECO:0008006" key="5">
    <source>
        <dbReference type="Google" id="ProtNLM"/>
    </source>
</evidence>
<feature type="region of interest" description="Disordered" evidence="1">
    <location>
        <begin position="280"/>
        <end position="303"/>
    </location>
</feature>
<feature type="transmembrane region" description="Helical" evidence="2">
    <location>
        <begin position="185"/>
        <end position="212"/>
    </location>
</feature>
<feature type="region of interest" description="Disordered" evidence="1">
    <location>
        <begin position="317"/>
        <end position="342"/>
    </location>
</feature>
<evidence type="ECO:0000313" key="4">
    <source>
        <dbReference type="Proteomes" id="UP001501020"/>
    </source>
</evidence>
<evidence type="ECO:0000313" key="3">
    <source>
        <dbReference type="EMBL" id="GAA2156270.1"/>
    </source>
</evidence>